<evidence type="ECO:0000256" key="2">
    <source>
        <dbReference type="ARBA" id="ARBA00022475"/>
    </source>
</evidence>
<dbReference type="InterPro" id="IPR003439">
    <property type="entry name" value="ABC_transporter-like_ATP-bd"/>
</dbReference>
<evidence type="ECO:0000256" key="1">
    <source>
        <dbReference type="ARBA" id="ARBA00022448"/>
    </source>
</evidence>
<dbReference type="InterPro" id="IPR051120">
    <property type="entry name" value="ABC_AA/LPS_Transport"/>
</dbReference>
<dbReference type="Gene3D" id="3.40.50.300">
    <property type="entry name" value="P-loop containing nucleotide triphosphate hydrolases"/>
    <property type="match status" value="1"/>
</dbReference>
<dbReference type="InterPro" id="IPR032823">
    <property type="entry name" value="BCA_ABC_TP_C"/>
</dbReference>
<name>A0ABU1V6J7_9BURK</name>
<organism evidence="7 8">
    <name type="scientific">Hydrogenophaga laconesensis</name>
    <dbReference type="NCBI Taxonomy" id="1805971"/>
    <lineage>
        <taxon>Bacteria</taxon>
        <taxon>Pseudomonadati</taxon>
        <taxon>Pseudomonadota</taxon>
        <taxon>Betaproteobacteria</taxon>
        <taxon>Burkholderiales</taxon>
        <taxon>Comamonadaceae</taxon>
        <taxon>Hydrogenophaga</taxon>
    </lineage>
</organism>
<evidence type="ECO:0000256" key="4">
    <source>
        <dbReference type="ARBA" id="ARBA00022840"/>
    </source>
</evidence>
<keyword evidence="2" id="KW-1003">Cell membrane</keyword>
<dbReference type="InterPro" id="IPR017871">
    <property type="entry name" value="ABC_transporter-like_CS"/>
</dbReference>
<dbReference type="EMBL" id="JAVDWE010000001">
    <property type="protein sequence ID" value="MDR7093091.1"/>
    <property type="molecule type" value="Genomic_DNA"/>
</dbReference>
<keyword evidence="3" id="KW-0547">Nucleotide-binding</keyword>
<dbReference type="PROSITE" id="PS00211">
    <property type="entry name" value="ABC_TRANSPORTER_1"/>
    <property type="match status" value="1"/>
</dbReference>
<keyword evidence="4 7" id="KW-0067">ATP-binding</keyword>
<dbReference type="CDD" id="cd03219">
    <property type="entry name" value="ABC_Mj1267_LivG_branched"/>
    <property type="match status" value="1"/>
</dbReference>
<keyword evidence="1" id="KW-0813">Transport</keyword>
<evidence type="ECO:0000259" key="6">
    <source>
        <dbReference type="PROSITE" id="PS50893"/>
    </source>
</evidence>
<dbReference type="InterPro" id="IPR027417">
    <property type="entry name" value="P-loop_NTPase"/>
</dbReference>
<feature type="compositionally biased region" description="Polar residues" evidence="5">
    <location>
        <begin position="1"/>
        <end position="12"/>
    </location>
</feature>
<reference evidence="7 8" key="1">
    <citation type="submission" date="2023-07" db="EMBL/GenBank/DDBJ databases">
        <title>Sorghum-associated microbial communities from plants grown in Nebraska, USA.</title>
        <authorList>
            <person name="Schachtman D."/>
        </authorList>
    </citation>
    <scope>NUCLEOTIDE SEQUENCE [LARGE SCALE GENOMIC DNA]</scope>
    <source>
        <strain evidence="7 8">BE240</strain>
    </source>
</reference>
<dbReference type="SUPFAM" id="SSF52540">
    <property type="entry name" value="P-loop containing nucleoside triphosphate hydrolases"/>
    <property type="match status" value="1"/>
</dbReference>
<feature type="region of interest" description="Disordered" evidence="5">
    <location>
        <begin position="1"/>
        <end position="22"/>
    </location>
</feature>
<keyword evidence="2" id="KW-0472">Membrane</keyword>
<dbReference type="InterPro" id="IPR003593">
    <property type="entry name" value="AAA+_ATPase"/>
</dbReference>
<comment type="caution">
    <text evidence="7">The sequence shown here is derived from an EMBL/GenBank/DDBJ whole genome shotgun (WGS) entry which is preliminary data.</text>
</comment>
<dbReference type="PANTHER" id="PTHR45772">
    <property type="entry name" value="CONSERVED COMPONENT OF ABC TRANSPORTER FOR NATURAL AMINO ACIDS-RELATED"/>
    <property type="match status" value="1"/>
</dbReference>
<proteinExistence type="predicted"/>
<evidence type="ECO:0000313" key="8">
    <source>
        <dbReference type="Proteomes" id="UP001265550"/>
    </source>
</evidence>
<evidence type="ECO:0000256" key="5">
    <source>
        <dbReference type="SAM" id="MobiDB-lite"/>
    </source>
</evidence>
<accession>A0ABU1V6J7</accession>
<keyword evidence="8" id="KW-1185">Reference proteome</keyword>
<dbReference type="PROSITE" id="PS50893">
    <property type="entry name" value="ABC_TRANSPORTER_2"/>
    <property type="match status" value="1"/>
</dbReference>
<gene>
    <name evidence="7" type="ORF">J2X09_000814</name>
</gene>
<evidence type="ECO:0000256" key="3">
    <source>
        <dbReference type="ARBA" id="ARBA00022741"/>
    </source>
</evidence>
<sequence length="277" mass="30239">MSVVQGHSSVSPQGGGHPMPEPILDVRGATKKFGGVTAVNNVSLRVMPGEIVSLIGPNGAGKTTTFNLISGVLGLSAGQVFFKGRDTAGLRSSEYARAGIGRTFQNLALFKHGTVVENLLTGRHVHFNYTVLESLMFWGRPRREEIAARRKVEEIIEFLEIEELRDKPVSQLAYGQQKRVELGRALACEPSLLLLDEIVAGMNREEKEDIARFTLDIRDEFGISVLMIEHDMQVVMDLSDRVYVLDFGLLIAEGTPAEVAANPVVLQAYLGGEVAHA</sequence>
<protein>
    <submittedName>
        <fullName evidence="7">Branched-chain amino acid transport system ATP-binding protein</fullName>
    </submittedName>
</protein>
<feature type="domain" description="ABC transporter" evidence="6">
    <location>
        <begin position="24"/>
        <end position="272"/>
    </location>
</feature>
<dbReference type="SMART" id="SM00382">
    <property type="entry name" value="AAA"/>
    <property type="match status" value="1"/>
</dbReference>
<dbReference type="PANTHER" id="PTHR45772:SF1">
    <property type="entry name" value="ABC TRANSPORTER ATP-BINDING PROTEIN"/>
    <property type="match status" value="1"/>
</dbReference>
<dbReference type="Pfam" id="PF00005">
    <property type="entry name" value="ABC_tran"/>
    <property type="match status" value="1"/>
</dbReference>
<evidence type="ECO:0000313" key="7">
    <source>
        <dbReference type="EMBL" id="MDR7093091.1"/>
    </source>
</evidence>
<dbReference type="Proteomes" id="UP001265550">
    <property type="component" value="Unassembled WGS sequence"/>
</dbReference>
<dbReference type="GO" id="GO:0005524">
    <property type="term" value="F:ATP binding"/>
    <property type="evidence" value="ECO:0007669"/>
    <property type="project" value="UniProtKB-KW"/>
</dbReference>
<dbReference type="Pfam" id="PF12399">
    <property type="entry name" value="BCA_ABC_TP_C"/>
    <property type="match status" value="1"/>
</dbReference>